<name>A0A7J7WC43_PIPKU</name>
<feature type="domain" description="VWFA" evidence="14">
    <location>
        <begin position="1769"/>
        <end position="1950"/>
    </location>
</feature>
<feature type="compositionally biased region" description="Basic and acidic residues" evidence="12">
    <location>
        <begin position="1637"/>
        <end position="1649"/>
    </location>
</feature>
<feature type="compositionally biased region" description="Low complexity" evidence="12">
    <location>
        <begin position="1589"/>
        <end position="1605"/>
    </location>
</feature>
<dbReference type="GO" id="GO:0007155">
    <property type="term" value="P:cell adhesion"/>
    <property type="evidence" value="ECO:0007669"/>
    <property type="project" value="UniProtKB-KW"/>
</dbReference>
<dbReference type="FunFam" id="3.40.50.410:FF:000016">
    <property type="entry name" value="Collagen type VI alpha 3 chain"/>
    <property type="match status" value="1"/>
</dbReference>
<dbReference type="FunFam" id="3.40.50.410:FF:000021">
    <property type="entry name" value="Collagen, type VI, alpha 3"/>
    <property type="match status" value="1"/>
</dbReference>
<feature type="compositionally biased region" description="Basic and acidic residues" evidence="12">
    <location>
        <begin position="1513"/>
        <end position="1523"/>
    </location>
</feature>
<evidence type="ECO:0000256" key="9">
    <source>
        <dbReference type="ARBA" id="ARBA00023278"/>
    </source>
</evidence>
<proteinExistence type="inferred from homology"/>
<feature type="chain" id="PRO_5029836191" description="VWFA domain-containing protein" evidence="13">
    <location>
        <begin position="23"/>
        <end position="2304"/>
    </location>
</feature>
<dbReference type="CDD" id="cd01450">
    <property type="entry name" value="vWFA_subfamily_ECM"/>
    <property type="match status" value="2"/>
</dbReference>
<feature type="domain" description="VWFA" evidence="14">
    <location>
        <begin position="433"/>
        <end position="605"/>
    </location>
</feature>
<dbReference type="FunFam" id="3.40.50.410:FF:000003">
    <property type="entry name" value="Collagen type VI alpha 3 chain"/>
    <property type="match status" value="2"/>
</dbReference>
<dbReference type="PROSITE" id="PS50234">
    <property type="entry name" value="VWFA"/>
    <property type="match status" value="8"/>
</dbReference>
<comment type="caution">
    <text evidence="15">The sequence shown here is derived from an EMBL/GenBank/DDBJ whole genome shotgun (WGS) entry which is preliminary data.</text>
</comment>
<evidence type="ECO:0000256" key="12">
    <source>
        <dbReference type="SAM" id="MobiDB-lite"/>
    </source>
</evidence>
<dbReference type="InterPro" id="IPR036465">
    <property type="entry name" value="vWFA_dom_sf"/>
</dbReference>
<evidence type="ECO:0000256" key="7">
    <source>
        <dbReference type="ARBA" id="ARBA00023119"/>
    </source>
</evidence>
<feature type="domain" description="VWFA" evidence="14">
    <location>
        <begin position="34"/>
        <end position="209"/>
    </location>
</feature>
<reference evidence="15 16" key="1">
    <citation type="journal article" date="2020" name="Nature">
        <title>Six reference-quality genomes reveal evolution of bat adaptations.</title>
        <authorList>
            <person name="Jebb D."/>
            <person name="Huang Z."/>
            <person name="Pippel M."/>
            <person name="Hughes G.M."/>
            <person name="Lavrichenko K."/>
            <person name="Devanna P."/>
            <person name="Winkler S."/>
            <person name="Jermiin L.S."/>
            <person name="Skirmuntt E.C."/>
            <person name="Katzourakis A."/>
            <person name="Burkitt-Gray L."/>
            <person name="Ray D.A."/>
            <person name="Sullivan K.A.M."/>
            <person name="Roscito J.G."/>
            <person name="Kirilenko B.M."/>
            <person name="Davalos L.M."/>
            <person name="Corthals A.P."/>
            <person name="Power M.L."/>
            <person name="Jones G."/>
            <person name="Ransome R.D."/>
            <person name="Dechmann D.K.N."/>
            <person name="Locatelli A.G."/>
            <person name="Puechmaille S.J."/>
            <person name="Fedrigo O."/>
            <person name="Jarvis E.D."/>
            <person name="Hiller M."/>
            <person name="Vernes S.C."/>
            <person name="Myers E.W."/>
            <person name="Teeling E.C."/>
        </authorList>
    </citation>
    <scope>NUCLEOTIDE SEQUENCE [LARGE SCALE GENOMIC DNA]</scope>
    <source>
        <strain evidence="15">MPipKuh1</strain>
        <tissue evidence="15">Flight muscle</tissue>
    </source>
</reference>
<evidence type="ECO:0000256" key="4">
    <source>
        <dbReference type="ARBA" id="ARBA00022729"/>
    </source>
</evidence>
<organism evidence="15 16">
    <name type="scientific">Pipistrellus kuhlii</name>
    <name type="common">Kuhl's pipistrelle</name>
    <dbReference type="NCBI Taxonomy" id="59472"/>
    <lineage>
        <taxon>Eukaryota</taxon>
        <taxon>Metazoa</taxon>
        <taxon>Chordata</taxon>
        <taxon>Craniata</taxon>
        <taxon>Vertebrata</taxon>
        <taxon>Euteleostomi</taxon>
        <taxon>Mammalia</taxon>
        <taxon>Eutheria</taxon>
        <taxon>Laurasiatheria</taxon>
        <taxon>Chiroptera</taxon>
        <taxon>Yangochiroptera</taxon>
        <taxon>Vespertilionidae</taxon>
        <taxon>Pipistrellus</taxon>
    </lineage>
</organism>
<sequence>METWKTFWVIIFLASSFGFINSQRIVCSQASVGDVVFLVDTSIDPQYARQVRNFLYSTVNGLNVSRETIRVALAQYGDAPHAEFQLSTYPSKTDVLRHIQRFQLKPGGPGGTRMGLALQFLLDHLFQEAAGSRAGQGVPQVAVLLSSRPSEDPVREPVAALRRAGILLYAVGSRGALRAELMEIASSPPEKFASFIPNFSALGRLTPKLRKDLCDTLVKAAQPVDHVSPACKEAVLADIVFLVDSSTSIGPQNFQKVKNFLHSVVLGLDISSDQVRVGLAQYNDNIYPAFQLNQYPLKSVVLEHIQNLPYRTGGTNTGAALEFIRTNYLTEAAGSRAKDSVPQVVILVTDGESNDEVQEAADRLKEDGVVVYVVGINVQDVQELQKMASEPFEKFLFNTENFNILQDVSGGILQSLCSAVEGTKKEFTQTYADVVFLADTSQNTSQASFEWMRNFISKAVKMLDVGRNKYQIGLAQYGGQGHTEFLLNTYQSQDEMTAHIHKHFAVRGGSRRTGKALRYLHQTFFQEAAGSRFLQGVPQYAVVITSGKSEDEVWEAAQTLREKGVKVMTVGVQDFNRGDLEGMETPPFVYEIRGQDGVRQAIQDVNTMIQGRGQPGPRIQAQEDTTVACPTAIPADLVFLIEEFSRARQSNFQQVVNFLKTTVRSLSILYDVRIGLVFYGDKPRLEFSLDTFQTPAKILEHLDRLTYREQRGRTKTGAALDFLRKEVFIPEKGSRSQQGVQQIAVVLTEGFSQDNVSRPASLLRRAGVTLYAVGTQLASMSEDLEKIASYPPWKHVIPLESFLQLSIVGSKIKNKLCPETVGKRVSITEMGYAEPEGCVHVQKADIYFLIDGSGSITPDDFLDMKVFMNEVIKMFHIGPDRVQFGVVQYSDGINSQFILSQYPSVAGLKAAIGDIRQSGGGTMTGQALRVMAQVFAGTARRDVPWYLIVITDGQSADPVAEAAEALRRDKVNIYAIGVRDANTTELKEIAKDKMFFVHEFDSLKAIQQEVVQDICSSETCKSKKADIIFLIDGSESISPKDFEKMKGFMKRMVNLSNISADEIQIGLLQFSSIPKEEFWLNQYSSKADIDRAISGVQQMKDGTRTGKALNFTLIFFDSSRGGRPGVHQYLIVITDGVSQDNVTIPAKALRDKNIIIFAIGVGEAKPSQLLEMTNDPGKVYHEENFESLQNLEKEIFYKVCIPEGCNLDLSVAIDISTPTRQHQKKLQGLLPVLMQQLALLPNISCSSINTMFRYLVPGSNGQLTFDSGFEKYSDEIVQKFLVHQASESNRMDVDFLQTLGDNAIHLSLAKVKVLLVFTDGLDDDLERLKKTSELLRGKGFSGLLLIGLEGVHKLEELQELEFGRGFAYSQPLSITLPSLPTILLKQLDTILERTCCNMYSKCFGEDGPRGDSGSPGRKGEKGPGGLPGHPGEDGEHGARGPQGFPGPRGEEGCPGMRGLKGDRGFSGEKGSAGEEGVDGLDGEQGNRGIPGSSGEKGDQGNRGLTGPPGQPGERGEPGLRGESGDSGIDSYIRGPKGAKGRRGHQGSSGYDGPRGETGNAGSRGSRGRQGLPGLKGLRGESGEGGYQGEPGYPGSQGPRGRQGPPGTFGQKGLPGTRGNLGPPGPNGSRGKAGPRGMKGEHGVAGERGPRGQQGPRGQPGLFGPDGYGLPGRKGTKGEPGFPGYPGTRGEDGDPGHRGEKGAKGIRGKRGNAGFPGFVGTPGDQGPPGPRGMRGPRGLADMMPCAIVNFTRKNCPCSTGVSKCPVFPTEVVFALDMSNDVSEVDFERMRDILLSLLMKMEISESNCPKGARVAIVSYNNKIDHLIRFSDYKGKPALLQAVRKIPLERSSGLRNLGAAMRFVARHGFKRVRSGLLLRKVAVFFQAGWALDLESISTATLELSAQDIIPAVITFTEEHNLPNALVMDGTNRFHLFSWETKSQQDVEHMARCVLCYDKCRPAPECRSPGPLAVDVDMAFVVDSSHSVGTDVYQAALHLVDTVLDNLEVAAQPDTSLYGARVALVTYTTPGFRPGAAQPPVLEAFLLTSHGHQTQMQRHIREAMGHTLQGAPALGHALEWTLEKVLQAAPLPRRAQVLFTIVASETSSWDREKLRTLSLEAKCKGITLFVLALGPGVGTRELAELAGVASTPSEQHLLHLQGISDPEVAYARRFTWAFLNLLKSGTNQYPPPELIEECGGPSRGDTRMQSLIQRLPKRRRGISGFADDLEALEATHFFLEENRTAMMTSIIQPETLENYVKNGYATEENKPEMSAKQKKNGREVNSDTTSGPCLMDPMEGECQDYTLK</sequence>
<feature type="region of interest" description="Disordered" evidence="12">
    <location>
        <begin position="1404"/>
        <end position="1729"/>
    </location>
</feature>
<dbReference type="PRINTS" id="PR00453">
    <property type="entry name" value="VWFADOMAIN"/>
</dbReference>
<feature type="compositionally biased region" description="Basic and acidic residues" evidence="12">
    <location>
        <begin position="1688"/>
        <end position="1702"/>
    </location>
</feature>
<evidence type="ECO:0000256" key="5">
    <source>
        <dbReference type="ARBA" id="ARBA00022737"/>
    </source>
</evidence>
<evidence type="ECO:0000256" key="6">
    <source>
        <dbReference type="ARBA" id="ARBA00022889"/>
    </source>
</evidence>
<keyword evidence="16" id="KW-1185">Reference proteome</keyword>
<keyword evidence="5" id="KW-0677">Repeat</keyword>
<feature type="region of interest" description="Disordered" evidence="12">
    <location>
        <begin position="2263"/>
        <end position="2304"/>
    </location>
</feature>
<dbReference type="Pfam" id="PF01391">
    <property type="entry name" value="Collagen"/>
    <property type="match status" value="1"/>
</dbReference>
<feature type="compositionally biased region" description="Basic and acidic residues" evidence="12">
    <location>
        <begin position="2263"/>
        <end position="2281"/>
    </location>
</feature>
<accession>A0A7J7WC43</accession>
<dbReference type="InterPro" id="IPR002035">
    <property type="entry name" value="VWF_A"/>
</dbReference>
<gene>
    <name evidence="15" type="ORF">mPipKuh1_003118</name>
</gene>
<evidence type="ECO:0000256" key="2">
    <source>
        <dbReference type="ARBA" id="ARBA00022525"/>
    </source>
</evidence>
<dbReference type="SUPFAM" id="SSF53300">
    <property type="entry name" value="vWA-like"/>
    <property type="match status" value="9"/>
</dbReference>
<evidence type="ECO:0000313" key="15">
    <source>
        <dbReference type="EMBL" id="KAF6335014.1"/>
    </source>
</evidence>
<feature type="domain" description="VWFA" evidence="14">
    <location>
        <begin position="1973"/>
        <end position="2178"/>
    </location>
</feature>
<dbReference type="OrthoDB" id="6132182at2759"/>
<dbReference type="PANTHER" id="PTHR24020">
    <property type="entry name" value="COLLAGEN ALPHA"/>
    <property type="match status" value="1"/>
</dbReference>
<keyword evidence="2" id="KW-0964">Secreted</keyword>
<keyword evidence="8" id="KW-0325">Glycoprotein</keyword>
<evidence type="ECO:0000256" key="10">
    <source>
        <dbReference type="ARBA" id="ARBA00043858"/>
    </source>
</evidence>
<feature type="domain" description="VWFA" evidence="14">
    <location>
        <begin position="636"/>
        <end position="812"/>
    </location>
</feature>
<comment type="function">
    <text evidence="10">Collagen VI acts as a cell-binding protein.</text>
</comment>
<comment type="similarity">
    <text evidence="11">Belongs to the type VI collagen family.</text>
</comment>
<evidence type="ECO:0000256" key="3">
    <source>
        <dbReference type="ARBA" id="ARBA00022530"/>
    </source>
</evidence>
<keyword evidence="6" id="KW-0130">Cell adhesion</keyword>
<feature type="compositionally biased region" description="Low complexity" evidence="12">
    <location>
        <begin position="1650"/>
        <end position="1659"/>
    </location>
</feature>
<keyword evidence="3" id="KW-0272">Extracellular matrix</keyword>
<evidence type="ECO:0000256" key="13">
    <source>
        <dbReference type="SAM" id="SignalP"/>
    </source>
</evidence>
<dbReference type="Proteomes" id="UP000558488">
    <property type="component" value="Unassembled WGS sequence"/>
</dbReference>
<dbReference type="Gene3D" id="3.40.50.410">
    <property type="entry name" value="von Willebrand factor, type A domain"/>
    <property type="match status" value="8"/>
</dbReference>
<keyword evidence="9" id="KW-0379">Hydroxylation</keyword>
<feature type="domain" description="VWFA" evidence="14">
    <location>
        <begin position="1026"/>
        <end position="1195"/>
    </location>
</feature>
<evidence type="ECO:0000256" key="8">
    <source>
        <dbReference type="ARBA" id="ARBA00023180"/>
    </source>
</evidence>
<feature type="domain" description="VWFA" evidence="14">
    <location>
        <begin position="845"/>
        <end position="1014"/>
    </location>
</feature>
<dbReference type="CDD" id="cd01472">
    <property type="entry name" value="vWA_collagen"/>
    <property type="match status" value="4"/>
</dbReference>
<evidence type="ECO:0000259" key="14">
    <source>
        <dbReference type="PROSITE" id="PS50234"/>
    </source>
</evidence>
<evidence type="ECO:0000256" key="1">
    <source>
        <dbReference type="ARBA" id="ARBA00004498"/>
    </source>
</evidence>
<dbReference type="GO" id="GO:0005589">
    <property type="term" value="C:collagen type VI trimer"/>
    <property type="evidence" value="ECO:0007669"/>
    <property type="project" value="UniProtKB-ARBA"/>
</dbReference>
<dbReference type="FunFam" id="3.40.50.410:FF:000004">
    <property type="entry name" value="collagen alpha-6(VI) chain"/>
    <property type="match status" value="4"/>
</dbReference>
<dbReference type="PANTHER" id="PTHR24020:SF86">
    <property type="entry name" value="COLLAGEN, TYPE VI, ALPHA 4"/>
    <property type="match status" value="1"/>
</dbReference>
<dbReference type="SMART" id="SM00327">
    <property type="entry name" value="VWA"/>
    <property type="match status" value="9"/>
</dbReference>
<dbReference type="InterPro" id="IPR050525">
    <property type="entry name" value="ECM_Assembly_Org"/>
</dbReference>
<feature type="signal peptide" evidence="13">
    <location>
        <begin position="1"/>
        <end position="22"/>
    </location>
</feature>
<evidence type="ECO:0000256" key="11">
    <source>
        <dbReference type="ARBA" id="ARBA00044000"/>
    </source>
</evidence>
<feature type="domain" description="VWFA" evidence="14">
    <location>
        <begin position="238"/>
        <end position="416"/>
    </location>
</feature>
<dbReference type="EMBL" id="JACAGB010000011">
    <property type="protein sequence ID" value="KAF6335014.1"/>
    <property type="molecule type" value="Genomic_DNA"/>
</dbReference>
<dbReference type="Pfam" id="PF00092">
    <property type="entry name" value="VWA"/>
    <property type="match status" value="8"/>
</dbReference>
<protein>
    <recommendedName>
        <fullName evidence="14">VWFA domain-containing protein</fullName>
    </recommendedName>
</protein>
<keyword evidence="7" id="KW-0176">Collagen</keyword>
<dbReference type="InterPro" id="IPR008160">
    <property type="entry name" value="Collagen"/>
</dbReference>
<evidence type="ECO:0000313" key="16">
    <source>
        <dbReference type="Proteomes" id="UP000558488"/>
    </source>
</evidence>
<keyword evidence="4 13" id="KW-0732">Signal</keyword>
<comment type="subcellular location">
    <subcellularLocation>
        <location evidence="1">Secreted</location>
        <location evidence="1">Extracellular space</location>
        <location evidence="1">Extracellular matrix</location>
    </subcellularLocation>
</comment>